<keyword evidence="2" id="KW-1185">Reference proteome</keyword>
<accession>A0A841T313</accession>
<reference evidence="1 2" key="1">
    <citation type="submission" date="2020-08" db="EMBL/GenBank/DDBJ databases">
        <title>Cohnella phylogeny.</title>
        <authorList>
            <person name="Dunlap C."/>
        </authorList>
    </citation>
    <scope>NUCLEOTIDE SEQUENCE [LARGE SCALE GENOMIC DNA]</scope>
    <source>
        <strain evidence="1 2">DSM 103658</strain>
    </source>
</reference>
<name>A0A841T313_9BACL</name>
<evidence type="ECO:0000313" key="2">
    <source>
        <dbReference type="Proteomes" id="UP000574133"/>
    </source>
</evidence>
<comment type="caution">
    <text evidence="1">The sequence shown here is derived from an EMBL/GenBank/DDBJ whole genome shotgun (WGS) entry which is preliminary data.</text>
</comment>
<proteinExistence type="predicted"/>
<dbReference type="Proteomes" id="UP000574133">
    <property type="component" value="Unassembled WGS sequence"/>
</dbReference>
<gene>
    <name evidence="1" type="ORF">H4Q31_01380</name>
</gene>
<dbReference type="RefSeq" id="WP_185177278.1">
    <property type="nucleotide sequence ID" value="NZ_CBCSEP010000012.1"/>
</dbReference>
<dbReference type="AlphaFoldDB" id="A0A841T313"/>
<organism evidence="1 2">
    <name type="scientific">Cohnella lubricantis</name>
    <dbReference type="NCBI Taxonomy" id="2163172"/>
    <lineage>
        <taxon>Bacteria</taxon>
        <taxon>Bacillati</taxon>
        <taxon>Bacillota</taxon>
        <taxon>Bacilli</taxon>
        <taxon>Bacillales</taxon>
        <taxon>Paenibacillaceae</taxon>
        <taxon>Cohnella</taxon>
    </lineage>
</organism>
<dbReference type="EMBL" id="JACJVN010000007">
    <property type="protein sequence ID" value="MBB6675973.1"/>
    <property type="molecule type" value="Genomic_DNA"/>
</dbReference>
<evidence type="ECO:0008006" key="3">
    <source>
        <dbReference type="Google" id="ProtNLM"/>
    </source>
</evidence>
<sequence>MAYEKTTWVDRVVQFASRFRDQNNNQITLTPDPGEVTQQGTPLSAANLNKIERTLFLTNNVFITSGTDNAYIISVEGVTSNADVLDIPIKIKIHESSDGASTLNFGDAPVPAKKPNGNAMTNFKSGGIYTVVFDGAAFILQGEGGEYGNATAADVLAPKTIGTDDGIVVGTMPERGAITITPSNVDQTIPNGHHNGAGKVKAVVVPADKVLADTTIAGTTGTIPLRTSGSYAAGGSAVSGNTLYLGIPADAYYRQAANITISDADFKPENIIGTLFGMVGTAIRGGQPLASGAETSDTATVSFPNTSGTFTSGLKALEVTGLSLPKAPTLIIARRKDVFYSMMTVYMVDLISDTVTVYAVLKQGTSSGAFLGQVNGNECRVDTAGFRLPVYQGGVLYDWAIF</sequence>
<protein>
    <recommendedName>
        <fullName evidence="3">Tail fiber protein</fullName>
    </recommendedName>
</protein>
<evidence type="ECO:0000313" key="1">
    <source>
        <dbReference type="EMBL" id="MBB6675973.1"/>
    </source>
</evidence>